<accession>A0A8R2R5A8</accession>
<sequence>MCRNNQELLEVTFAGERAGDHGFNSRTTGRSLIKRWNCTRSTSFQIKGETSETVHVEKSSEVTNNTVELRDSLFLKYEENNDKMVRKIRFKHALIIIISSQSYTAGHRPLPIDTTELNTIYTNI</sequence>
<dbReference type="Proteomes" id="UP000005204">
    <property type="component" value="Unassembled WGS sequence"/>
</dbReference>
<reference evidence="1" key="2">
    <citation type="submission" date="2022-06" db="UniProtKB">
        <authorList>
            <consortium name="EnsemblMetazoa"/>
        </authorList>
    </citation>
    <scope>IDENTIFICATION</scope>
    <source>
        <strain evidence="1">p50T (Dazao)</strain>
    </source>
</reference>
<organism evidence="1 2">
    <name type="scientific">Bombyx mori</name>
    <name type="common">Silk moth</name>
    <dbReference type="NCBI Taxonomy" id="7091"/>
    <lineage>
        <taxon>Eukaryota</taxon>
        <taxon>Metazoa</taxon>
        <taxon>Ecdysozoa</taxon>
        <taxon>Arthropoda</taxon>
        <taxon>Hexapoda</taxon>
        <taxon>Insecta</taxon>
        <taxon>Pterygota</taxon>
        <taxon>Neoptera</taxon>
        <taxon>Endopterygota</taxon>
        <taxon>Lepidoptera</taxon>
        <taxon>Glossata</taxon>
        <taxon>Ditrysia</taxon>
        <taxon>Bombycoidea</taxon>
        <taxon>Bombycidae</taxon>
        <taxon>Bombycinae</taxon>
        <taxon>Bombyx</taxon>
    </lineage>
</organism>
<keyword evidence="2" id="KW-1185">Reference proteome</keyword>
<protein>
    <submittedName>
        <fullName evidence="1">Uncharacterized protein</fullName>
    </submittedName>
</protein>
<reference evidence="2" key="1">
    <citation type="journal article" date="2008" name="Insect Biochem. Mol. Biol.">
        <title>The genome of a lepidopteran model insect, the silkworm Bombyx mori.</title>
        <authorList>
            <consortium name="International Silkworm Genome Consortium"/>
        </authorList>
    </citation>
    <scope>NUCLEOTIDE SEQUENCE [LARGE SCALE GENOMIC DNA]</scope>
    <source>
        <strain evidence="2">p50T</strain>
    </source>
</reference>
<dbReference type="EnsemblMetazoa" id="XM_038020055.1">
    <property type="protein sequence ID" value="XP_037875983.1"/>
    <property type="gene ID" value="LOC110385500"/>
</dbReference>
<dbReference type="AlphaFoldDB" id="A0A8R2R5A8"/>
<evidence type="ECO:0000313" key="1">
    <source>
        <dbReference type="EnsemblMetazoa" id="XP_037875983.1"/>
    </source>
</evidence>
<name>A0A8R2R5A8_BOMMO</name>
<evidence type="ECO:0000313" key="2">
    <source>
        <dbReference type="Proteomes" id="UP000005204"/>
    </source>
</evidence>
<proteinExistence type="predicted"/>